<dbReference type="SUPFAM" id="SSF56731">
    <property type="entry name" value="DNA primase core"/>
    <property type="match status" value="1"/>
</dbReference>
<dbReference type="Proteomes" id="UP001566204">
    <property type="component" value="Unassembled WGS sequence"/>
</dbReference>
<protein>
    <submittedName>
        <fullName evidence="1">Toprim domain-containing protein</fullName>
    </submittedName>
</protein>
<dbReference type="EMBL" id="JBEOQB010000001">
    <property type="protein sequence ID" value="MEZ0451040.1"/>
    <property type="molecule type" value="Genomic_DNA"/>
</dbReference>
<gene>
    <name evidence="1" type="ORF">ABTW24_05485</name>
</gene>
<comment type="caution">
    <text evidence="1">The sequence shown here is derived from an EMBL/GenBank/DDBJ whole genome shotgun (WGS) entry which is preliminary data.</text>
</comment>
<sequence length="279" mass="31986">MNKDNLIEAYLALKGIFPAKRYRDYLIYHAPYRPDRTPSMKVENDQWFDFGLGEGGGLKQLQQKMGEVTNFFHHEASNTLEIASRSENTVRLNYTKEIGTNEVLNQYLRSRGISIPIAKKYCREVYYSNGNKKFFAIGLPTINPDSFALRNKDFKGNLGSGVSFFSNGCIGKRLLVFEGCFSMLSYWQMFKDFQNLLGGDVLVLNSLANKNKVDDYASSYQQISLYLDNDLAGKKATNELLNKYSDAEDVSPLYENVNDLNDHLKEWNDMISSIKFTRR</sequence>
<organism evidence="1 2">
    <name type="scientific">Sphingobacterium thalpophilum</name>
    <dbReference type="NCBI Taxonomy" id="259"/>
    <lineage>
        <taxon>Bacteria</taxon>
        <taxon>Pseudomonadati</taxon>
        <taxon>Bacteroidota</taxon>
        <taxon>Sphingobacteriia</taxon>
        <taxon>Sphingobacteriales</taxon>
        <taxon>Sphingobacteriaceae</taxon>
        <taxon>Sphingobacterium</taxon>
    </lineage>
</organism>
<evidence type="ECO:0000313" key="1">
    <source>
        <dbReference type="EMBL" id="MEZ0451040.1"/>
    </source>
</evidence>
<dbReference type="InterPro" id="IPR034154">
    <property type="entry name" value="TOPRIM_DnaG/twinkle"/>
</dbReference>
<accession>A0ABV4HBG5</accession>
<dbReference type="Pfam" id="PF13155">
    <property type="entry name" value="Toprim_2"/>
    <property type="match status" value="1"/>
</dbReference>
<dbReference type="SUPFAM" id="SSF57783">
    <property type="entry name" value="Zinc beta-ribbon"/>
    <property type="match status" value="1"/>
</dbReference>
<proteinExistence type="predicted"/>
<keyword evidence="2" id="KW-1185">Reference proteome</keyword>
<dbReference type="RefSeq" id="WP_370481133.1">
    <property type="nucleotide sequence ID" value="NZ_JBEOQA010000001.1"/>
</dbReference>
<dbReference type="CDD" id="cd01029">
    <property type="entry name" value="TOPRIM_primases"/>
    <property type="match status" value="1"/>
</dbReference>
<dbReference type="Gene3D" id="3.40.1360.10">
    <property type="match status" value="1"/>
</dbReference>
<name>A0ABV4HBG5_9SPHI</name>
<reference evidence="1 2" key="1">
    <citation type="submission" date="2024-06" db="EMBL/GenBank/DDBJ databases">
        <title>Soil Sphingobacterium thalpophilum.</title>
        <authorList>
            <person name="Yang J."/>
            <person name="Li J."/>
        </authorList>
    </citation>
    <scope>NUCLEOTIDE SEQUENCE [LARGE SCALE GENOMIC DNA]</scope>
    <source>
        <strain evidence="1 2">22g91tb</strain>
    </source>
</reference>
<evidence type="ECO:0000313" key="2">
    <source>
        <dbReference type="Proteomes" id="UP001566204"/>
    </source>
</evidence>